<dbReference type="InterPro" id="IPR039422">
    <property type="entry name" value="MarR/SlyA-like"/>
</dbReference>
<sequence length="146" mass="16666">MVDLKLVFRELVKFEIELWDAIDARLRSECDLQLTWFEVMQLLGRLPEARVQDIAAEFSITVGGTSKVVDRLEAAGLCRRRPNPNDRRSSVIELTAKGRRLLGKAAVVFEEELQARLGDVLPERSLEQLRQTLTTLRSAGRSRRHP</sequence>
<dbReference type="Gene3D" id="1.10.10.10">
    <property type="entry name" value="Winged helix-like DNA-binding domain superfamily/Winged helix DNA-binding domain"/>
    <property type="match status" value="1"/>
</dbReference>
<dbReference type="PANTHER" id="PTHR33164">
    <property type="entry name" value="TRANSCRIPTIONAL REGULATOR, MARR FAMILY"/>
    <property type="match status" value="1"/>
</dbReference>
<evidence type="ECO:0000313" key="2">
    <source>
        <dbReference type="EMBL" id="OXM60001.1"/>
    </source>
</evidence>
<name>A0A229SMT9_9PSEU</name>
<evidence type="ECO:0000313" key="3">
    <source>
        <dbReference type="Proteomes" id="UP000215199"/>
    </source>
</evidence>
<dbReference type="EMBL" id="NMUL01000067">
    <property type="protein sequence ID" value="OXM60001.1"/>
    <property type="molecule type" value="Genomic_DNA"/>
</dbReference>
<feature type="domain" description="HTH marR-type" evidence="1">
    <location>
        <begin position="1"/>
        <end position="138"/>
    </location>
</feature>
<comment type="caution">
    <text evidence="2">The sequence shown here is derived from an EMBL/GenBank/DDBJ whole genome shotgun (WGS) entry which is preliminary data.</text>
</comment>
<dbReference type="PRINTS" id="PR00598">
    <property type="entry name" value="HTHMARR"/>
</dbReference>
<dbReference type="GO" id="GO:0003700">
    <property type="term" value="F:DNA-binding transcription factor activity"/>
    <property type="evidence" value="ECO:0007669"/>
    <property type="project" value="InterPro"/>
</dbReference>
<dbReference type="PROSITE" id="PS50995">
    <property type="entry name" value="HTH_MARR_2"/>
    <property type="match status" value="1"/>
</dbReference>
<dbReference type="PANTHER" id="PTHR33164:SF94">
    <property type="entry name" value="TRANSCRIPTIONAL REGULATORY PROTEIN-RELATED"/>
    <property type="match status" value="1"/>
</dbReference>
<accession>A0A229SMT9</accession>
<dbReference type="OrthoDB" id="162531at2"/>
<evidence type="ECO:0000259" key="1">
    <source>
        <dbReference type="PROSITE" id="PS50995"/>
    </source>
</evidence>
<dbReference type="AlphaFoldDB" id="A0A229SMT9"/>
<dbReference type="Pfam" id="PF01047">
    <property type="entry name" value="MarR"/>
    <property type="match status" value="1"/>
</dbReference>
<gene>
    <name evidence="2" type="ORF">CF165_44690</name>
</gene>
<dbReference type="RefSeq" id="WP_093953665.1">
    <property type="nucleotide sequence ID" value="NZ_NMUL01000067.1"/>
</dbReference>
<protein>
    <submittedName>
        <fullName evidence="2">MarR family transcriptional regulator</fullName>
    </submittedName>
</protein>
<dbReference type="SUPFAM" id="SSF46785">
    <property type="entry name" value="Winged helix' DNA-binding domain"/>
    <property type="match status" value="1"/>
</dbReference>
<proteinExistence type="predicted"/>
<dbReference type="InterPro" id="IPR036388">
    <property type="entry name" value="WH-like_DNA-bd_sf"/>
</dbReference>
<dbReference type="GO" id="GO:0006950">
    <property type="term" value="P:response to stress"/>
    <property type="evidence" value="ECO:0007669"/>
    <property type="project" value="TreeGrafter"/>
</dbReference>
<dbReference type="InterPro" id="IPR000835">
    <property type="entry name" value="HTH_MarR-typ"/>
</dbReference>
<dbReference type="SMART" id="SM00347">
    <property type="entry name" value="HTH_MARR"/>
    <property type="match status" value="1"/>
</dbReference>
<dbReference type="InterPro" id="IPR036390">
    <property type="entry name" value="WH_DNA-bd_sf"/>
</dbReference>
<keyword evidence="3" id="KW-1185">Reference proteome</keyword>
<reference evidence="3" key="1">
    <citation type="submission" date="2017-07" db="EMBL/GenBank/DDBJ databases">
        <title>Comparative genome mining reveals phylogenetic distribution patterns of secondary metabolites in Amycolatopsis.</title>
        <authorList>
            <person name="Adamek M."/>
            <person name="Alanjary M."/>
            <person name="Sales-Ortells H."/>
            <person name="Goodfellow M."/>
            <person name="Bull A.T."/>
            <person name="Kalinowski J."/>
            <person name="Ziemert N."/>
        </authorList>
    </citation>
    <scope>NUCLEOTIDE SEQUENCE [LARGE SCALE GENOMIC DNA]</scope>
    <source>
        <strain evidence="3">H5</strain>
    </source>
</reference>
<organism evidence="2 3">
    <name type="scientific">Amycolatopsis vastitatis</name>
    <dbReference type="NCBI Taxonomy" id="1905142"/>
    <lineage>
        <taxon>Bacteria</taxon>
        <taxon>Bacillati</taxon>
        <taxon>Actinomycetota</taxon>
        <taxon>Actinomycetes</taxon>
        <taxon>Pseudonocardiales</taxon>
        <taxon>Pseudonocardiaceae</taxon>
        <taxon>Amycolatopsis</taxon>
    </lineage>
</organism>
<dbReference type="Proteomes" id="UP000215199">
    <property type="component" value="Unassembled WGS sequence"/>
</dbReference>